<dbReference type="PIRSF" id="PIRSF005917">
    <property type="entry name" value="MTase_YraL"/>
    <property type="match status" value="1"/>
</dbReference>
<evidence type="ECO:0000256" key="6">
    <source>
        <dbReference type="HAMAP-Rule" id="MF_01877"/>
    </source>
</evidence>
<dbReference type="InterPro" id="IPR014776">
    <property type="entry name" value="4pyrrole_Mease_sub2"/>
</dbReference>
<dbReference type="NCBIfam" id="TIGR00096">
    <property type="entry name" value="16S rRNA (cytidine(1402)-2'-O)-methyltransferase"/>
    <property type="match status" value="1"/>
</dbReference>
<proteinExistence type="inferred from homology"/>
<dbReference type="Pfam" id="PF00590">
    <property type="entry name" value="TP_methylase"/>
    <property type="match status" value="1"/>
</dbReference>
<keyword evidence="3 6" id="KW-0489">Methyltransferase</keyword>
<keyword evidence="9" id="KW-1185">Reference proteome</keyword>
<dbReference type="PANTHER" id="PTHR46111">
    <property type="entry name" value="RIBOSOMAL RNA SMALL SUBUNIT METHYLTRANSFERASE I"/>
    <property type="match status" value="1"/>
</dbReference>
<dbReference type="HAMAP" id="MF_01877">
    <property type="entry name" value="16SrRNA_methyltr_I"/>
    <property type="match status" value="1"/>
</dbReference>
<dbReference type="Proteomes" id="UP000051054">
    <property type="component" value="Unassembled WGS sequence"/>
</dbReference>
<protein>
    <recommendedName>
        <fullName evidence="6">Ribosomal RNA small subunit methyltransferase I</fullName>
        <ecNumber evidence="6">2.1.1.198</ecNumber>
    </recommendedName>
    <alternativeName>
        <fullName evidence="6">16S rRNA 2'-O-ribose C1402 methyltransferase</fullName>
    </alternativeName>
    <alternativeName>
        <fullName evidence="6">rRNA (cytidine-2'-O-)-methyltransferase RsmI</fullName>
    </alternativeName>
</protein>
<reference evidence="8 9" key="1">
    <citation type="journal article" date="2015" name="Genome Announc.">
        <title>Expanding the biotechnology potential of lactobacilli through comparative genomics of 213 strains and associated genera.</title>
        <authorList>
            <person name="Sun Z."/>
            <person name="Harris H.M."/>
            <person name="McCann A."/>
            <person name="Guo C."/>
            <person name="Argimon S."/>
            <person name="Zhang W."/>
            <person name="Yang X."/>
            <person name="Jeffery I.B."/>
            <person name="Cooney J.C."/>
            <person name="Kagawa T.F."/>
            <person name="Liu W."/>
            <person name="Song Y."/>
            <person name="Salvetti E."/>
            <person name="Wrobel A."/>
            <person name="Rasinkangas P."/>
            <person name="Parkhill J."/>
            <person name="Rea M.C."/>
            <person name="O'Sullivan O."/>
            <person name="Ritari J."/>
            <person name="Douillard F.P."/>
            <person name="Paul Ross R."/>
            <person name="Yang R."/>
            <person name="Briner A.E."/>
            <person name="Felis G.E."/>
            <person name="de Vos W.M."/>
            <person name="Barrangou R."/>
            <person name="Klaenhammer T.R."/>
            <person name="Caufield P.W."/>
            <person name="Cui Y."/>
            <person name="Zhang H."/>
            <person name="O'Toole P.W."/>
        </authorList>
    </citation>
    <scope>NUCLEOTIDE SEQUENCE [LARGE SCALE GENOMIC DNA]</scope>
    <source>
        <strain evidence="8 9">DSM 18933</strain>
    </source>
</reference>
<dbReference type="PROSITE" id="PS01296">
    <property type="entry name" value="RSMI"/>
    <property type="match status" value="1"/>
</dbReference>
<comment type="catalytic activity">
    <reaction evidence="6">
        <text>cytidine(1402) in 16S rRNA + S-adenosyl-L-methionine = 2'-O-methylcytidine(1402) in 16S rRNA + S-adenosyl-L-homocysteine + H(+)</text>
        <dbReference type="Rhea" id="RHEA:42924"/>
        <dbReference type="Rhea" id="RHEA-COMP:10285"/>
        <dbReference type="Rhea" id="RHEA-COMP:10286"/>
        <dbReference type="ChEBI" id="CHEBI:15378"/>
        <dbReference type="ChEBI" id="CHEBI:57856"/>
        <dbReference type="ChEBI" id="CHEBI:59789"/>
        <dbReference type="ChEBI" id="CHEBI:74495"/>
        <dbReference type="ChEBI" id="CHEBI:82748"/>
        <dbReference type="EC" id="2.1.1.198"/>
    </reaction>
</comment>
<dbReference type="InterPro" id="IPR018063">
    <property type="entry name" value="SAM_MeTrfase_RsmI_CS"/>
</dbReference>
<dbReference type="EMBL" id="AZGD01000095">
    <property type="protein sequence ID" value="KRM18317.1"/>
    <property type="molecule type" value="Genomic_DNA"/>
</dbReference>
<dbReference type="PANTHER" id="PTHR46111:SF1">
    <property type="entry name" value="RIBOSOMAL RNA SMALL SUBUNIT METHYLTRANSFERASE I"/>
    <property type="match status" value="1"/>
</dbReference>
<dbReference type="InterPro" id="IPR008189">
    <property type="entry name" value="rRNA_ssu_MeTfrase_I"/>
</dbReference>
<dbReference type="CDD" id="cd11648">
    <property type="entry name" value="RsmI"/>
    <property type="match status" value="1"/>
</dbReference>
<dbReference type="EC" id="2.1.1.198" evidence="6"/>
<keyword evidence="5 6" id="KW-0949">S-adenosyl-L-methionine</keyword>
<dbReference type="PATRIC" id="fig|1423755.3.peg.1054"/>
<dbReference type="Gene3D" id="3.30.950.10">
    <property type="entry name" value="Methyltransferase, Cobalt-precorrin-4 Transmethylase, Domain 2"/>
    <property type="match status" value="1"/>
</dbReference>
<dbReference type="GO" id="GO:0070677">
    <property type="term" value="F:rRNA (cytosine-2'-O-)-methyltransferase activity"/>
    <property type="evidence" value="ECO:0007669"/>
    <property type="project" value="UniProtKB-UniRule"/>
</dbReference>
<keyword evidence="2 6" id="KW-0698">rRNA processing</keyword>
<feature type="domain" description="Tetrapyrrole methylase" evidence="7">
    <location>
        <begin position="18"/>
        <end position="216"/>
    </location>
</feature>
<comment type="caution">
    <text evidence="8">The sequence shown here is derived from an EMBL/GenBank/DDBJ whole genome shotgun (WGS) entry which is preliminary data.</text>
</comment>
<name>A0A0R1WLD4_9LACO</name>
<organism evidence="8 9">
    <name type="scientific">Ligilactobacillus hayakitensis DSM 18933 = JCM 14209</name>
    <dbReference type="NCBI Taxonomy" id="1423755"/>
    <lineage>
        <taxon>Bacteria</taxon>
        <taxon>Bacillati</taxon>
        <taxon>Bacillota</taxon>
        <taxon>Bacilli</taxon>
        <taxon>Lactobacillales</taxon>
        <taxon>Lactobacillaceae</taxon>
        <taxon>Ligilactobacillus</taxon>
    </lineage>
</organism>
<dbReference type="eggNOG" id="COG0313">
    <property type="taxonomic scope" value="Bacteria"/>
</dbReference>
<comment type="function">
    <text evidence="6">Catalyzes the 2'-O-methylation of the ribose of cytidine 1402 (C1402) in 16S rRNA.</text>
</comment>
<comment type="similarity">
    <text evidence="6">Belongs to the methyltransferase superfamily. RsmI family.</text>
</comment>
<dbReference type="OrthoDB" id="9809084at2"/>
<dbReference type="FunFam" id="3.30.950.10:FF:000002">
    <property type="entry name" value="Ribosomal RNA small subunit methyltransferase I"/>
    <property type="match status" value="1"/>
</dbReference>
<dbReference type="InterPro" id="IPR035996">
    <property type="entry name" value="4pyrrol_Methylase_sf"/>
</dbReference>
<evidence type="ECO:0000313" key="9">
    <source>
        <dbReference type="Proteomes" id="UP000051054"/>
    </source>
</evidence>
<keyword evidence="1 6" id="KW-0963">Cytoplasm</keyword>
<keyword evidence="4 6" id="KW-0808">Transferase</keyword>
<evidence type="ECO:0000256" key="2">
    <source>
        <dbReference type="ARBA" id="ARBA00022552"/>
    </source>
</evidence>
<sequence length="293" mass="33089">MVISKMSSFKGAKQTGSLFLVPTPIGNLNDMTPRAITTMQEVDLIAAEDTRNTQKLLNYFEIDTRQISFHEHNTMQRIPQLIEMLQEGKNIAQVSDAGMPSISDPGHELVKACIENEIPVVPLPGPNAALSALIASGLTPQPFYFYGFLPRKSTERKKEIEKLGELQATFILYESPHRLKKTIKDMLEVLGDRKVTLGRELTKQYEEFLRGTLSEAMEYAENDEVRGEFVVVVEGKNQADNLQTSQEFDEGNIVSEVQVLIDNGLKPNKAIKEIANKYNLKKQEVYNKYHQLD</sequence>
<accession>A0A0R1WLD4</accession>
<evidence type="ECO:0000259" key="7">
    <source>
        <dbReference type="Pfam" id="PF00590"/>
    </source>
</evidence>
<dbReference type="InterPro" id="IPR014777">
    <property type="entry name" value="4pyrrole_Mease_sub1"/>
</dbReference>
<dbReference type="RefSeq" id="WP_025022132.1">
    <property type="nucleotide sequence ID" value="NZ_AZGD01000095.1"/>
</dbReference>
<evidence type="ECO:0000313" key="8">
    <source>
        <dbReference type="EMBL" id="KRM18317.1"/>
    </source>
</evidence>
<dbReference type="GO" id="GO:0005737">
    <property type="term" value="C:cytoplasm"/>
    <property type="evidence" value="ECO:0007669"/>
    <property type="project" value="UniProtKB-SubCell"/>
</dbReference>
<dbReference type="AlphaFoldDB" id="A0A0R1WLD4"/>
<dbReference type="InterPro" id="IPR000878">
    <property type="entry name" value="4pyrrol_Mease"/>
</dbReference>
<dbReference type="Gene3D" id="3.40.1010.10">
    <property type="entry name" value="Cobalt-precorrin-4 Transmethylase, Domain 1"/>
    <property type="match status" value="1"/>
</dbReference>
<evidence type="ECO:0000256" key="4">
    <source>
        <dbReference type="ARBA" id="ARBA00022679"/>
    </source>
</evidence>
<comment type="subcellular location">
    <subcellularLocation>
        <location evidence="6">Cytoplasm</location>
    </subcellularLocation>
</comment>
<evidence type="ECO:0000256" key="1">
    <source>
        <dbReference type="ARBA" id="ARBA00022490"/>
    </source>
</evidence>
<evidence type="ECO:0000256" key="5">
    <source>
        <dbReference type="ARBA" id="ARBA00022691"/>
    </source>
</evidence>
<gene>
    <name evidence="6" type="primary">rsmI</name>
    <name evidence="8" type="ORF">FC40_GL000997</name>
</gene>
<dbReference type="FunFam" id="3.40.1010.10:FF:000002">
    <property type="entry name" value="Ribosomal RNA small subunit methyltransferase I"/>
    <property type="match status" value="1"/>
</dbReference>
<dbReference type="SUPFAM" id="SSF53790">
    <property type="entry name" value="Tetrapyrrole methylase"/>
    <property type="match status" value="1"/>
</dbReference>
<evidence type="ECO:0000256" key="3">
    <source>
        <dbReference type="ARBA" id="ARBA00022603"/>
    </source>
</evidence>
<dbReference type="STRING" id="1423755.FC40_GL000997"/>